<protein>
    <recommendedName>
        <fullName evidence="3">MalT-like TPR region domain-containing protein</fullName>
    </recommendedName>
</protein>
<accession>A0ABW3QUN7</accession>
<dbReference type="EMBL" id="JBHTLK010000069">
    <property type="protein sequence ID" value="MFD1148558.1"/>
    <property type="molecule type" value="Genomic_DNA"/>
</dbReference>
<proteinExistence type="predicted"/>
<comment type="caution">
    <text evidence="1">The sequence shown here is derived from an EMBL/GenBank/DDBJ whole genome shotgun (WGS) entry which is preliminary data.</text>
</comment>
<sequence length="244" mass="26567">MPAGIRAVTRLLIALDESGSDVGHLALLAVRHAPAVRPDTADALAELFEVTGWILFEEERQAEAHRHNAAALALARAAGNRELAALTLLTMSMQRAHVGRFAEALRLADAGEATTGSPRVRAMFALRRARAYSRMGLATPALRALDRSRAALDDDPSAPPWAWWIDAAELEAHRGAVLANLGRLHEALPLLRDEPGPRFREVVRAMRYRTLVALGEWHGPPPAFTSPRARRTARLPVADLSTPC</sequence>
<gene>
    <name evidence="1" type="ORF">ACFQ3T_15610</name>
</gene>
<dbReference type="SUPFAM" id="SSF48452">
    <property type="entry name" value="TPR-like"/>
    <property type="match status" value="1"/>
</dbReference>
<dbReference type="InterPro" id="IPR011990">
    <property type="entry name" value="TPR-like_helical_dom_sf"/>
</dbReference>
<evidence type="ECO:0000313" key="1">
    <source>
        <dbReference type="EMBL" id="MFD1148558.1"/>
    </source>
</evidence>
<evidence type="ECO:0008006" key="3">
    <source>
        <dbReference type="Google" id="ProtNLM"/>
    </source>
</evidence>
<dbReference type="Gene3D" id="1.25.40.10">
    <property type="entry name" value="Tetratricopeptide repeat domain"/>
    <property type="match status" value="1"/>
</dbReference>
<dbReference type="Proteomes" id="UP001597168">
    <property type="component" value="Unassembled WGS sequence"/>
</dbReference>
<name>A0ABW3QUN7_9PSEU</name>
<keyword evidence="2" id="KW-1185">Reference proteome</keyword>
<dbReference type="RefSeq" id="WP_380723983.1">
    <property type="nucleotide sequence ID" value="NZ_JBHTLK010000069.1"/>
</dbReference>
<reference evidence="2" key="1">
    <citation type="journal article" date="2019" name="Int. J. Syst. Evol. Microbiol.">
        <title>The Global Catalogue of Microorganisms (GCM) 10K type strain sequencing project: providing services to taxonomists for standard genome sequencing and annotation.</title>
        <authorList>
            <consortium name="The Broad Institute Genomics Platform"/>
            <consortium name="The Broad Institute Genome Sequencing Center for Infectious Disease"/>
            <person name="Wu L."/>
            <person name="Ma J."/>
        </authorList>
    </citation>
    <scope>NUCLEOTIDE SEQUENCE [LARGE SCALE GENOMIC DNA]</scope>
    <source>
        <strain evidence="2">CCUG 60214</strain>
    </source>
</reference>
<organism evidence="1 2">
    <name type="scientific">Saccharothrix hoggarensis</name>
    <dbReference type="NCBI Taxonomy" id="913853"/>
    <lineage>
        <taxon>Bacteria</taxon>
        <taxon>Bacillati</taxon>
        <taxon>Actinomycetota</taxon>
        <taxon>Actinomycetes</taxon>
        <taxon>Pseudonocardiales</taxon>
        <taxon>Pseudonocardiaceae</taxon>
        <taxon>Saccharothrix</taxon>
    </lineage>
</organism>
<evidence type="ECO:0000313" key="2">
    <source>
        <dbReference type="Proteomes" id="UP001597168"/>
    </source>
</evidence>